<evidence type="ECO:0000313" key="2">
    <source>
        <dbReference type="Proteomes" id="UP001217089"/>
    </source>
</evidence>
<proteinExistence type="predicted"/>
<protein>
    <submittedName>
        <fullName evidence="1">Uncharacterized protein</fullName>
    </submittedName>
</protein>
<name>A0ABQ9E862_TEGGR</name>
<accession>A0ABQ9E862</accession>
<evidence type="ECO:0000313" key="1">
    <source>
        <dbReference type="EMBL" id="KAJ8301549.1"/>
    </source>
</evidence>
<dbReference type="Proteomes" id="UP001217089">
    <property type="component" value="Unassembled WGS sequence"/>
</dbReference>
<organism evidence="1 2">
    <name type="scientific">Tegillarca granosa</name>
    <name type="common">Malaysian cockle</name>
    <name type="synonym">Anadara granosa</name>
    <dbReference type="NCBI Taxonomy" id="220873"/>
    <lineage>
        <taxon>Eukaryota</taxon>
        <taxon>Metazoa</taxon>
        <taxon>Spiralia</taxon>
        <taxon>Lophotrochozoa</taxon>
        <taxon>Mollusca</taxon>
        <taxon>Bivalvia</taxon>
        <taxon>Autobranchia</taxon>
        <taxon>Pteriomorphia</taxon>
        <taxon>Arcoida</taxon>
        <taxon>Arcoidea</taxon>
        <taxon>Arcidae</taxon>
        <taxon>Tegillarca</taxon>
    </lineage>
</organism>
<keyword evidence="2" id="KW-1185">Reference proteome</keyword>
<gene>
    <name evidence="1" type="ORF">KUTeg_020536</name>
</gene>
<comment type="caution">
    <text evidence="1">The sequence shown here is derived from an EMBL/GenBank/DDBJ whole genome shotgun (WGS) entry which is preliminary data.</text>
</comment>
<reference evidence="1 2" key="1">
    <citation type="submission" date="2022-12" db="EMBL/GenBank/DDBJ databases">
        <title>Chromosome-level genome of Tegillarca granosa.</title>
        <authorList>
            <person name="Kim J."/>
        </authorList>
    </citation>
    <scope>NUCLEOTIDE SEQUENCE [LARGE SCALE GENOMIC DNA]</scope>
    <source>
        <strain evidence="1">Teg-2019</strain>
        <tissue evidence="1">Adductor muscle</tissue>
    </source>
</reference>
<dbReference type="EMBL" id="JARBDR010000918">
    <property type="protein sequence ID" value="KAJ8301549.1"/>
    <property type="molecule type" value="Genomic_DNA"/>
</dbReference>
<sequence length="89" mass="10531">MKQMSYSCLYLFHYQQNSCHGNSALGTFFPAIVFDSHQKVTKILAVVNFYCFEKGGLLKTYKDKSEQHIIFNIKIYRLSVKKKYYNLFI</sequence>